<sequence>MEQYQPNKRRSLRLSLAMSTAQQYTELLITIPSMMIMSRLLTPAEIGVYSVAISFVNVVHMLRDFGTSEYIVQSTSLAGNVARSAFTITLILAWSLAGLLFVASPWIGLFFREEGLGAVLRILCLTYLMLPIGSTVNAMLIREMEFGLRYRINTAQSLVQNVVTIVLAWHGFGYFSPAWGAVAGMATSVAGCFYWAGHYRIRGGFSLEYWRPVLNFGMNKTAGSIMIRLGDSAPDFIIGRLLGFTQVGIFSRGYGLVRMFQGNISGAVGAVVFSEFSQRHRDGSGAGALYLRSITYITGIGWPFLGCAALTAFPVMRIVFGDQWDAAVPILRLLAVQGMFALIVLHFQELFTGTGRVGLATIWVTVWQTLIIISLLATAAFGLIVLSAALIPVTALATLCVMIGITRATEITFSAFLKALLPSFAVALFALVPGGVVRWFYPASPEALWGPMLAVSAVVTAGSLLGGWLVQHPVWLELHGVFAARLGRFRKSGV</sequence>
<keyword evidence="3" id="KW-1003">Cell membrane</keyword>
<feature type="transmembrane region" description="Helical" evidence="7">
    <location>
        <begin position="119"/>
        <end position="140"/>
    </location>
</feature>
<keyword evidence="9" id="KW-1185">Reference proteome</keyword>
<dbReference type="eggNOG" id="COG2244">
    <property type="taxonomic scope" value="Bacteria"/>
</dbReference>
<dbReference type="GO" id="GO:0005886">
    <property type="term" value="C:plasma membrane"/>
    <property type="evidence" value="ECO:0007669"/>
    <property type="project" value="UniProtKB-SubCell"/>
</dbReference>
<dbReference type="STRING" id="1304275.C41B8_07512"/>
<gene>
    <name evidence="8" type="ORF">C41B8_07512</name>
</gene>
<evidence type="ECO:0000313" key="9">
    <source>
        <dbReference type="Proteomes" id="UP000028302"/>
    </source>
</evidence>
<evidence type="ECO:0000256" key="3">
    <source>
        <dbReference type="ARBA" id="ARBA00022475"/>
    </source>
</evidence>
<dbReference type="InterPro" id="IPR050833">
    <property type="entry name" value="Poly_Biosynth_Transport"/>
</dbReference>
<feature type="transmembrane region" description="Helical" evidence="7">
    <location>
        <begin position="447"/>
        <end position="470"/>
    </location>
</feature>
<dbReference type="PANTHER" id="PTHR30250:SF10">
    <property type="entry name" value="LIPOPOLYSACCHARIDE BIOSYNTHESIS PROTEIN WZXC"/>
    <property type="match status" value="1"/>
</dbReference>
<comment type="subcellular location">
    <subcellularLocation>
        <location evidence="1">Cell membrane</location>
        <topology evidence="1">Multi-pass membrane protein</topology>
    </subcellularLocation>
</comment>
<accession>A0A084IME2</accession>
<protein>
    <submittedName>
        <fullName evidence="8">Membrane protein involved in the export of O-antigen and teichoic acid</fullName>
    </submittedName>
</protein>
<keyword evidence="4 7" id="KW-0812">Transmembrane</keyword>
<name>A0A084IME2_SALHC</name>
<feature type="transmembrane region" description="Helical" evidence="7">
    <location>
        <begin position="178"/>
        <end position="196"/>
    </location>
</feature>
<comment type="similarity">
    <text evidence="2">Belongs to the polysaccharide synthase family.</text>
</comment>
<dbReference type="Proteomes" id="UP000028302">
    <property type="component" value="Unassembled WGS sequence"/>
</dbReference>
<feature type="transmembrane region" description="Helical" evidence="7">
    <location>
        <begin position="300"/>
        <end position="320"/>
    </location>
</feature>
<feature type="transmembrane region" description="Helical" evidence="7">
    <location>
        <begin position="46"/>
        <end position="63"/>
    </location>
</feature>
<dbReference type="AlphaFoldDB" id="A0A084IME2"/>
<dbReference type="PATRIC" id="fig|1304275.5.peg.1534"/>
<evidence type="ECO:0000313" key="8">
    <source>
        <dbReference type="EMBL" id="KEZ77876.1"/>
    </source>
</evidence>
<keyword evidence="5 7" id="KW-1133">Transmembrane helix</keyword>
<dbReference type="Pfam" id="PF13440">
    <property type="entry name" value="Polysacc_synt_3"/>
    <property type="match status" value="1"/>
</dbReference>
<evidence type="ECO:0000256" key="4">
    <source>
        <dbReference type="ARBA" id="ARBA00022692"/>
    </source>
</evidence>
<dbReference type="PANTHER" id="PTHR30250">
    <property type="entry name" value="PST FAMILY PREDICTED COLANIC ACID TRANSPORTER"/>
    <property type="match status" value="1"/>
</dbReference>
<dbReference type="CDD" id="cd13127">
    <property type="entry name" value="MATE_tuaB_like"/>
    <property type="match status" value="1"/>
</dbReference>
<evidence type="ECO:0000256" key="5">
    <source>
        <dbReference type="ARBA" id="ARBA00022989"/>
    </source>
</evidence>
<evidence type="ECO:0000256" key="2">
    <source>
        <dbReference type="ARBA" id="ARBA00007430"/>
    </source>
</evidence>
<evidence type="ECO:0000256" key="6">
    <source>
        <dbReference type="ARBA" id="ARBA00023136"/>
    </source>
</evidence>
<feature type="transmembrane region" description="Helical" evidence="7">
    <location>
        <begin position="417"/>
        <end position="441"/>
    </location>
</feature>
<proteinExistence type="inferred from homology"/>
<keyword evidence="6 7" id="KW-0472">Membrane</keyword>
<dbReference type="EMBL" id="APNK01000008">
    <property type="protein sequence ID" value="KEZ77876.1"/>
    <property type="molecule type" value="Genomic_DNA"/>
</dbReference>
<reference evidence="8 9" key="1">
    <citation type="submission" date="2013-03" db="EMBL/GenBank/DDBJ databases">
        <title>Salinisphaera hydrothermalis C41B8 Genome Sequencing.</title>
        <authorList>
            <person name="Li C."/>
            <person name="Lai Q."/>
            <person name="Shao Z."/>
        </authorList>
    </citation>
    <scope>NUCLEOTIDE SEQUENCE [LARGE SCALE GENOMIC DNA]</scope>
    <source>
        <strain evidence="8 9">C41B8</strain>
    </source>
</reference>
<feature type="transmembrane region" description="Helical" evidence="7">
    <location>
        <begin position="357"/>
        <end position="377"/>
    </location>
</feature>
<feature type="transmembrane region" description="Helical" evidence="7">
    <location>
        <begin position="84"/>
        <end position="107"/>
    </location>
</feature>
<evidence type="ECO:0000256" key="7">
    <source>
        <dbReference type="SAM" id="Phobius"/>
    </source>
</evidence>
<comment type="caution">
    <text evidence="8">The sequence shown here is derived from an EMBL/GenBank/DDBJ whole genome shotgun (WGS) entry which is preliminary data.</text>
</comment>
<evidence type="ECO:0000256" key="1">
    <source>
        <dbReference type="ARBA" id="ARBA00004651"/>
    </source>
</evidence>
<feature type="transmembrane region" description="Helical" evidence="7">
    <location>
        <begin position="326"/>
        <end position="345"/>
    </location>
</feature>
<organism evidence="8 9">
    <name type="scientific">Salinisphaera hydrothermalis (strain C41B8)</name>
    <dbReference type="NCBI Taxonomy" id="1304275"/>
    <lineage>
        <taxon>Bacteria</taxon>
        <taxon>Pseudomonadati</taxon>
        <taxon>Pseudomonadota</taxon>
        <taxon>Gammaproteobacteria</taxon>
        <taxon>Salinisphaerales</taxon>
        <taxon>Salinisphaeraceae</taxon>
        <taxon>Salinisphaera</taxon>
    </lineage>
</organism>
<feature type="transmembrane region" description="Helical" evidence="7">
    <location>
        <begin position="383"/>
        <end position="405"/>
    </location>
</feature>